<dbReference type="GO" id="GO:0006508">
    <property type="term" value="P:proteolysis"/>
    <property type="evidence" value="ECO:0007669"/>
    <property type="project" value="UniProtKB-KW"/>
</dbReference>
<dbReference type="GO" id="GO:0046872">
    <property type="term" value="F:metal ion binding"/>
    <property type="evidence" value="ECO:0007669"/>
    <property type="project" value="UniProtKB-UniRule"/>
</dbReference>
<evidence type="ECO:0000256" key="1">
    <source>
        <dbReference type="ARBA" id="ARBA00006272"/>
    </source>
</evidence>
<evidence type="ECO:0000256" key="2">
    <source>
        <dbReference type="ARBA" id="ARBA00022438"/>
    </source>
</evidence>
<dbReference type="OrthoDB" id="9772053at2"/>
<evidence type="ECO:0000256" key="7">
    <source>
        <dbReference type="PIRSR" id="PIRSR001123-1"/>
    </source>
</evidence>
<name>A0A1P8Q536_9LACO</name>
<evidence type="ECO:0000313" key="9">
    <source>
        <dbReference type="EMBL" id="APX72977.1"/>
    </source>
</evidence>
<keyword evidence="5" id="KW-0378">Hydrolase</keyword>
<dbReference type="KEGG" id="lalw:BTM29_10620"/>
<dbReference type="EMBL" id="CP019323">
    <property type="protein sequence ID" value="APX72977.1"/>
    <property type="molecule type" value="Genomic_DNA"/>
</dbReference>
<feature type="binding site" evidence="8">
    <location>
        <position position="68"/>
    </location>
    <ligand>
        <name>Zn(2+)</name>
        <dbReference type="ChEBI" id="CHEBI:29105"/>
        <label>1</label>
    </ligand>
</feature>
<feature type="binding site" evidence="8">
    <location>
        <position position="230"/>
    </location>
    <ligand>
        <name>Zn(2+)</name>
        <dbReference type="ChEBI" id="CHEBI:29105"/>
        <label>1</label>
    </ligand>
</feature>
<dbReference type="RefSeq" id="WP_076617366.1">
    <property type="nucleotide sequence ID" value="NZ_CP019323.1"/>
</dbReference>
<keyword evidence="3" id="KW-0645">Protease</keyword>
<keyword evidence="10" id="KW-1185">Reference proteome</keyword>
<organism evidence="9 10">
    <name type="scientific">Companilactobacillus allii</name>
    <dbReference type="NCBI Taxonomy" id="1847728"/>
    <lineage>
        <taxon>Bacteria</taxon>
        <taxon>Bacillati</taxon>
        <taxon>Bacillota</taxon>
        <taxon>Bacilli</taxon>
        <taxon>Lactobacillales</taxon>
        <taxon>Lactobacillaceae</taxon>
        <taxon>Companilactobacillus</taxon>
    </lineage>
</organism>
<dbReference type="PIRSF" id="PIRSF001123">
    <property type="entry name" value="PepA_GA"/>
    <property type="match status" value="1"/>
</dbReference>
<evidence type="ECO:0000313" key="10">
    <source>
        <dbReference type="Proteomes" id="UP000187499"/>
    </source>
</evidence>
<keyword evidence="4 8" id="KW-0479">Metal-binding</keyword>
<dbReference type="Gene3D" id="3.40.630.10">
    <property type="entry name" value="Zn peptidases"/>
    <property type="match status" value="1"/>
</dbReference>
<dbReference type="Gene3D" id="2.40.30.40">
    <property type="entry name" value="Peptidase M42, domain 2"/>
    <property type="match status" value="1"/>
</dbReference>
<sequence>MLSNESINLFEEISSVHGVAGNERLVSEMLRKYYEELSDDIIYDNLGSIYAVKKSKNVNAKRVMVSGHMDEIGFIINKFYDNGLIGALMLGNIPKNSLLGASVEAFNEKRHVFPGTILSIREDETVLDEKNNLIIDLGFMDKNQSETNLQIGDTISFSSEFIRTSSGTIMCRNINGRYAPVIGIELLRALDNIELPFDLYVGCTVQEQVGLRGIQTATNKVSPDLAIILESNKSFDYQLNSEDKIGILGGGLLLTYYAKTVLPNRLLISELKKLCDNNEIKYQYYYSLEDSEAGWVNKLRTGCPSLFINIPVRNFNTPKSVISEEDFGSAREALIKFIEQLDNNKIELFKSENR</sequence>
<evidence type="ECO:0000256" key="5">
    <source>
        <dbReference type="ARBA" id="ARBA00022801"/>
    </source>
</evidence>
<comment type="similarity">
    <text evidence="1 6">Belongs to the peptidase M42 family.</text>
</comment>
<dbReference type="GO" id="GO:0004177">
    <property type="term" value="F:aminopeptidase activity"/>
    <property type="evidence" value="ECO:0007669"/>
    <property type="project" value="UniProtKB-UniRule"/>
</dbReference>
<dbReference type="STRING" id="1847728.BTM29_10620"/>
<gene>
    <name evidence="9" type="ORF">BTM29_10620</name>
</gene>
<dbReference type="InterPro" id="IPR008007">
    <property type="entry name" value="Peptidase_M42"/>
</dbReference>
<comment type="cofactor">
    <cofactor evidence="8">
        <name>a divalent metal cation</name>
        <dbReference type="ChEBI" id="CHEBI:60240"/>
    </cofactor>
    <text evidence="8">Binds 2 divalent metal cations per subunit.</text>
</comment>
<proteinExistence type="inferred from homology"/>
<dbReference type="Pfam" id="PF05343">
    <property type="entry name" value="Peptidase_M42"/>
    <property type="match status" value="1"/>
</dbReference>
<dbReference type="SUPFAM" id="SSF53187">
    <property type="entry name" value="Zn-dependent exopeptidases"/>
    <property type="match status" value="1"/>
</dbReference>
<reference evidence="10" key="1">
    <citation type="submission" date="2016-12" db="EMBL/GenBank/DDBJ databases">
        <authorList>
            <person name="Jung M.Y."/>
            <person name="Lee S.H."/>
        </authorList>
    </citation>
    <scope>NUCLEOTIDE SEQUENCE [LARGE SCALE GENOMIC DNA]</scope>
    <source>
        <strain evidence="10">WiKim39</strain>
    </source>
</reference>
<dbReference type="AlphaFoldDB" id="A0A1P8Q536"/>
<dbReference type="InterPro" id="IPR051464">
    <property type="entry name" value="Peptidase_M42_aminopept"/>
</dbReference>
<evidence type="ECO:0000256" key="6">
    <source>
        <dbReference type="PIRNR" id="PIRNR001123"/>
    </source>
</evidence>
<dbReference type="InterPro" id="IPR023367">
    <property type="entry name" value="Peptidase_M42_dom2"/>
</dbReference>
<feature type="active site" description="Proton acceptor" evidence="7">
    <location>
        <position position="207"/>
    </location>
</feature>
<dbReference type="PANTHER" id="PTHR32481">
    <property type="entry name" value="AMINOPEPTIDASE"/>
    <property type="match status" value="1"/>
</dbReference>
<keyword evidence="2" id="KW-0031">Aminopeptidase</keyword>
<accession>A0A1P8Q536</accession>
<dbReference type="SUPFAM" id="SSF101821">
    <property type="entry name" value="Aminopeptidase/glucanase lid domain"/>
    <property type="match status" value="1"/>
</dbReference>
<dbReference type="PANTHER" id="PTHR32481:SF0">
    <property type="entry name" value="AMINOPEPTIDASE YPDE-RELATED"/>
    <property type="match status" value="1"/>
</dbReference>
<evidence type="ECO:0008006" key="11">
    <source>
        <dbReference type="Google" id="ProtNLM"/>
    </source>
</evidence>
<evidence type="ECO:0000256" key="8">
    <source>
        <dbReference type="PIRSR" id="PIRSR001123-2"/>
    </source>
</evidence>
<evidence type="ECO:0000256" key="4">
    <source>
        <dbReference type="ARBA" id="ARBA00022723"/>
    </source>
</evidence>
<evidence type="ECO:0000256" key="3">
    <source>
        <dbReference type="ARBA" id="ARBA00022670"/>
    </source>
</evidence>
<protein>
    <recommendedName>
        <fullName evidence="11">Peptidase M42</fullName>
    </recommendedName>
</protein>
<dbReference type="Proteomes" id="UP000187499">
    <property type="component" value="Chromosome"/>
</dbReference>